<feature type="region of interest" description="Disordered" evidence="1">
    <location>
        <begin position="33"/>
        <end position="78"/>
    </location>
</feature>
<evidence type="ECO:0000256" key="1">
    <source>
        <dbReference type="SAM" id="MobiDB-lite"/>
    </source>
</evidence>
<evidence type="ECO:0000313" key="2">
    <source>
        <dbReference type="EMBL" id="VEL14661.1"/>
    </source>
</evidence>
<dbReference type="AlphaFoldDB" id="A0A3S5AEU8"/>
<sequence length="78" mass="8566">MLIGRSAKKSNRRNCKAVLWQTCQTCSTFNASCGNASPPRPQRILRRNSRGSRPRSISSAYLLEGYPPNSKPSDAVAV</sequence>
<feature type="compositionally biased region" description="Basic residues" evidence="1">
    <location>
        <begin position="43"/>
        <end position="53"/>
    </location>
</feature>
<accession>A0A3S5AEU8</accession>
<gene>
    <name evidence="2" type="ORF">PXEA_LOCUS8101</name>
</gene>
<organism evidence="2 3">
    <name type="scientific">Protopolystoma xenopodis</name>
    <dbReference type="NCBI Taxonomy" id="117903"/>
    <lineage>
        <taxon>Eukaryota</taxon>
        <taxon>Metazoa</taxon>
        <taxon>Spiralia</taxon>
        <taxon>Lophotrochozoa</taxon>
        <taxon>Platyhelminthes</taxon>
        <taxon>Monogenea</taxon>
        <taxon>Polyopisthocotylea</taxon>
        <taxon>Polystomatidea</taxon>
        <taxon>Polystomatidae</taxon>
        <taxon>Protopolystoma</taxon>
    </lineage>
</organism>
<reference evidence="2" key="1">
    <citation type="submission" date="2018-11" db="EMBL/GenBank/DDBJ databases">
        <authorList>
            <consortium name="Pathogen Informatics"/>
        </authorList>
    </citation>
    <scope>NUCLEOTIDE SEQUENCE</scope>
</reference>
<protein>
    <submittedName>
        <fullName evidence="2">Uncharacterized protein</fullName>
    </submittedName>
</protein>
<keyword evidence="3" id="KW-1185">Reference proteome</keyword>
<name>A0A3S5AEU8_9PLAT</name>
<proteinExistence type="predicted"/>
<comment type="caution">
    <text evidence="2">The sequence shown here is derived from an EMBL/GenBank/DDBJ whole genome shotgun (WGS) entry which is preliminary data.</text>
</comment>
<evidence type="ECO:0000313" key="3">
    <source>
        <dbReference type="Proteomes" id="UP000784294"/>
    </source>
</evidence>
<dbReference type="EMBL" id="CAAALY010021906">
    <property type="protein sequence ID" value="VEL14661.1"/>
    <property type="molecule type" value="Genomic_DNA"/>
</dbReference>
<dbReference type="Proteomes" id="UP000784294">
    <property type="component" value="Unassembled WGS sequence"/>
</dbReference>